<keyword evidence="5 7" id="KW-0456">Lyase</keyword>
<dbReference type="Gene3D" id="3.30.1490.480">
    <property type="entry name" value="Endolytic murein transglycosylase"/>
    <property type="match status" value="1"/>
</dbReference>
<dbReference type="PANTHER" id="PTHR30518:SF2">
    <property type="entry name" value="ENDOLYTIC MUREIN TRANSGLYCOSYLASE"/>
    <property type="match status" value="1"/>
</dbReference>
<keyword evidence="10" id="KW-1185">Reference proteome</keyword>
<dbReference type="HAMAP" id="MF_02065">
    <property type="entry name" value="MltG"/>
    <property type="match status" value="1"/>
</dbReference>
<keyword evidence="3 7" id="KW-1133">Transmembrane helix</keyword>
<sequence>MASPQASVRRAGRALVGVGVAIVLGVGVIVGAASLWFRDAVYGDRALPAQQTDVVIAKGASFSDVVDTLRHSRVLAHPLAFRMLARLRHVDADVKAGEYRFPAHQTTDDVLQRLVRGEQFAVWVTIPEGYTAKEIAAALAARGLADASAYDAAFLKRGIEMGGVRTQSLEGYLFPSTYLVPTDDDPQATARILVDQFRRELPPDAQARAAALHRSIPEIVTIASLVEREGKVDEERPLIASVIYNRLRLGMPLEIDASIEYTFAEHHDVITKRDLESDSPYNTYRHTGLPPTPIANPGKPSLDAAFRPAKSDYLYYVARGDGRHAFAKTLAEHNANVERYLK</sequence>
<name>A0AAN1XVT8_UNVUL</name>
<evidence type="ECO:0000256" key="1">
    <source>
        <dbReference type="ARBA" id="ARBA00022475"/>
    </source>
</evidence>
<organism evidence="9 10">
    <name type="scientific">Vulcanimicrobium alpinum</name>
    <dbReference type="NCBI Taxonomy" id="3016050"/>
    <lineage>
        <taxon>Bacteria</taxon>
        <taxon>Bacillati</taxon>
        <taxon>Vulcanimicrobiota</taxon>
        <taxon>Vulcanimicrobiia</taxon>
        <taxon>Vulcanimicrobiales</taxon>
        <taxon>Vulcanimicrobiaceae</taxon>
        <taxon>Vulcanimicrobium</taxon>
    </lineage>
</organism>
<dbReference type="EC" id="4.2.2.29" evidence="7"/>
<dbReference type="CDD" id="cd08010">
    <property type="entry name" value="MltG_like"/>
    <property type="match status" value="1"/>
</dbReference>
<dbReference type="NCBIfam" id="TIGR00247">
    <property type="entry name" value="endolytic transglycosylase MltG"/>
    <property type="match status" value="1"/>
</dbReference>
<comment type="similarity">
    <text evidence="7">Belongs to the transglycosylase MltG family.</text>
</comment>
<evidence type="ECO:0000256" key="7">
    <source>
        <dbReference type="HAMAP-Rule" id="MF_02065"/>
    </source>
</evidence>
<dbReference type="AlphaFoldDB" id="A0AAN1XVT8"/>
<dbReference type="Pfam" id="PF02618">
    <property type="entry name" value="YceG"/>
    <property type="match status" value="1"/>
</dbReference>
<evidence type="ECO:0000256" key="3">
    <source>
        <dbReference type="ARBA" id="ARBA00022989"/>
    </source>
</evidence>
<evidence type="ECO:0000313" key="10">
    <source>
        <dbReference type="Proteomes" id="UP001317532"/>
    </source>
</evidence>
<proteinExistence type="inferred from homology"/>
<comment type="catalytic activity">
    <reaction evidence="7">
        <text>a peptidoglycan chain = a peptidoglycan chain with N-acetyl-1,6-anhydromuramyl-[peptide] at the reducing end + a peptidoglycan chain with N-acetylglucosamine at the non-reducing end.</text>
        <dbReference type="EC" id="4.2.2.29"/>
    </reaction>
</comment>
<feature type="region of interest" description="Disordered" evidence="8">
    <location>
        <begin position="280"/>
        <end position="300"/>
    </location>
</feature>
<evidence type="ECO:0000313" key="9">
    <source>
        <dbReference type="EMBL" id="BDE06363.1"/>
    </source>
</evidence>
<keyword evidence="1 7" id="KW-1003">Cell membrane</keyword>
<dbReference type="RefSeq" id="WP_317997328.1">
    <property type="nucleotide sequence ID" value="NZ_AP025523.1"/>
</dbReference>
<evidence type="ECO:0000256" key="8">
    <source>
        <dbReference type="SAM" id="MobiDB-lite"/>
    </source>
</evidence>
<comment type="function">
    <text evidence="7">Functions as a peptidoglycan terminase that cleaves nascent peptidoglycan strands endolytically to terminate their elongation.</text>
</comment>
<evidence type="ECO:0000256" key="4">
    <source>
        <dbReference type="ARBA" id="ARBA00023136"/>
    </source>
</evidence>
<dbReference type="GO" id="GO:0008932">
    <property type="term" value="F:lytic endotransglycosylase activity"/>
    <property type="evidence" value="ECO:0007669"/>
    <property type="project" value="UniProtKB-UniRule"/>
</dbReference>
<gene>
    <name evidence="7" type="primary">mltG</name>
    <name evidence="9" type="ORF">WPS_16390</name>
</gene>
<dbReference type="EMBL" id="AP025523">
    <property type="protein sequence ID" value="BDE06363.1"/>
    <property type="molecule type" value="Genomic_DNA"/>
</dbReference>
<feature type="transmembrane region" description="Helical" evidence="7">
    <location>
        <begin position="12"/>
        <end position="37"/>
    </location>
</feature>
<dbReference type="InterPro" id="IPR003770">
    <property type="entry name" value="MLTG-like"/>
</dbReference>
<dbReference type="GO" id="GO:0005886">
    <property type="term" value="C:plasma membrane"/>
    <property type="evidence" value="ECO:0007669"/>
    <property type="project" value="UniProtKB-SubCell"/>
</dbReference>
<evidence type="ECO:0000256" key="2">
    <source>
        <dbReference type="ARBA" id="ARBA00022692"/>
    </source>
</evidence>
<keyword evidence="4 7" id="KW-0472">Membrane</keyword>
<protein>
    <recommendedName>
        <fullName evidence="7">Endolytic murein transglycosylase</fullName>
        <ecNumber evidence="7">4.2.2.29</ecNumber>
    </recommendedName>
    <alternativeName>
        <fullName evidence="7">Peptidoglycan lytic transglycosylase</fullName>
    </alternativeName>
    <alternativeName>
        <fullName evidence="7">Peptidoglycan polymerization terminase</fullName>
    </alternativeName>
</protein>
<keyword evidence="2 7" id="KW-0812">Transmembrane</keyword>
<dbReference type="PANTHER" id="PTHR30518">
    <property type="entry name" value="ENDOLYTIC MUREIN TRANSGLYCOSYLASE"/>
    <property type="match status" value="1"/>
</dbReference>
<keyword evidence="6 7" id="KW-0961">Cell wall biogenesis/degradation</keyword>
<evidence type="ECO:0000256" key="6">
    <source>
        <dbReference type="ARBA" id="ARBA00023316"/>
    </source>
</evidence>
<dbReference type="GO" id="GO:0071555">
    <property type="term" value="P:cell wall organization"/>
    <property type="evidence" value="ECO:0007669"/>
    <property type="project" value="UniProtKB-KW"/>
</dbReference>
<dbReference type="GO" id="GO:0009252">
    <property type="term" value="P:peptidoglycan biosynthetic process"/>
    <property type="evidence" value="ECO:0007669"/>
    <property type="project" value="UniProtKB-UniRule"/>
</dbReference>
<accession>A0AAN1XVT8</accession>
<dbReference type="KEGG" id="vab:WPS_16390"/>
<dbReference type="Proteomes" id="UP001317532">
    <property type="component" value="Chromosome"/>
</dbReference>
<comment type="subcellular location">
    <subcellularLocation>
        <location evidence="7">Cell membrane</location>
        <topology evidence="7">Single-pass membrane protein</topology>
    </subcellularLocation>
</comment>
<evidence type="ECO:0000256" key="5">
    <source>
        <dbReference type="ARBA" id="ARBA00023239"/>
    </source>
</evidence>
<reference evidence="9 10" key="1">
    <citation type="journal article" date="2022" name="ISME Commun">
        <title>Vulcanimicrobium alpinus gen. nov. sp. nov., the first cultivated representative of the candidate phylum 'Eremiobacterota', is a metabolically versatile aerobic anoxygenic phototroph.</title>
        <authorList>
            <person name="Yabe S."/>
            <person name="Muto K."/>
            <person name="Abe K."/>
            <person name="Yokota A."/>
            <person name="Staudigel H."/>
            <person name="Tebo B.M."/>
        </authorList>
    </citation>
    <scope>NUCLEOTIDE SEQUENCE [LARGE SCALE GENOMIC DNA]</scope>
    <source>
        <strain evidence="9 10">WC8-2</strain>
    </source>
</reference>
<dbReference type="Gene3D" id="3.30.160.60">
    <property type="entry name" value="Classic Zinc Finger"/>
    <property type="match status" value="1"/>
</dbReference>
<feature type="site" description="Important for catalytic activity" evidence="7">
    <location>
        <position position="229"/>
    </location>
</feature>